<gene>
    <name evidence="1" type="ORF">SAMN06265373_10759</name>
</gene>
<organism evidence="1 2">
    <name type="scientific">Shimia sagamensis</name>
    <dbReference type="NCBI Taxonomy" id="1566352"/>
    <lineage>
        <taxon>Bacteria</taxon>
        <taxon>Pseudomonadati</taxon>
        <taxon>Pseudomonadota</taxon>
        <taxon>Alphaproteobacteria</taxon>
        <taxon>Rhodobacterales</taxon>
        <taxon>Roseobacteraceae</taxon>
    </lineage>
</organism>
<dbReference type="InterPro" id="IPR016024">
    <property type="entry name" value="ARM-type_fold"/>
</dbReference>
<comment type="caution">
    <text evidence="1">The sequence shown here is derived from an EMBL/GenBank/DDBJ whole genome shotgun (WGS) entry which is preliminary data.</text>
</comment>
<dbReference type="Proteomes" id="UP001157961">
    <property type="component" value="Unassembled WGS sequence"/>
</dbReference>
<dbReference type="SUPFAM" id="SSF48371">
    <property type="entry name" value="ARM repeat"/>
    <property type="match status" value="1"/>
</dbReference>
<sequence length="384" mass="42231">MARGVGVSQGFSLKDQLFNVDSMGDLAAEFSAGVPGFDGESFHQEVVAGLQGRELMERMEWIADCIEKRLAPDFPEMADQLEAAMPPALDPTLTDDDFGRFIHAVPGILATRHGVEQHRERALDLLEAATKRFSMEFYIRPFLNRWPEETFARLHAWAEDDNYHVRRLVSEGTRPKLPWAKKIEIDPMSPLPLLAKLHADPTRYVTRSVSNHLNDISKISTNTVVSQLADWKEHGKQASKELDWMTRHSLRTAVKAGHAGALSALGFHADAPVTLDSLSVGGDSIQIGEALQVETTLSTDGTSPVPVMVDYVLSFHRPNGRGGEKVFKLKQGKIPAGKSLTLAKKHPLKANASTFQLHSGPHKLAIQVNGRVLGDVAFDLTDPA</sequence>
<dbReference type="EMBL" id="FXTY01000007">
    <property type="protein sequence ID" value="SMP30469.1"/>
    <property type="molecule type" value="Genomic_DNA"/>
</dbReference>
<dbReference type="Gene3D" id="1.25.40.290">
    <property type="entry name" value="ARM repeat domains"/>
    <property type="match status" value="1"/>
</dbReference>
<accession>A0ABY1PDE4</accession>
<protein>
    <submittedName>
        <fullName evidence="1">3-methyladenine DNA glycosylase AlkC</fullName>
    </submittedName>
</protein>
<reference evidence="1 2" key="1">
    <citation type="submission" date="2017-05" db="EMBL/GenBank/DDBJ databases">
        <authorList>
            <person name="Varghese N."/>
            <person name="Submissions S."/>
        </authorList>
    </citation>
    <scope>NUCLEOTIDE SEQUENCE [LARGE SCALE GENOMIC DNA]</scope>
    <source>
        <strain evidence="1 2">DSM 29734</strain>
    </source>
</reference>
<proteinExistence type="predicted"/>
<evidence type="ECO:0000313" key="2">
    <source>
        <dbReference type="Proteomes" id="UP001157961"/>
    </source>
</evidence>
<keyword evidence="2" id="KW-1185">Reference proteome</keyword>
<name>A0ABY1PDE4_9RHOB</name>
<evidence type="ECO:0000313" key="1">
    <source>
        <dbReference type="EMBL" id="SMP30469.1"/>
    </source>
</evidence>